<dbReference type="EMBL" id="JBHSDI010000013">
    <property type="protein sequence ID" value="MFC4259602.1"/>
    <property type="molecule type" value="Genomic_DNA"/>
</dbReference>
<feature type="chain" id="PRO_5046673866" evidence="1">
    <location>
        <begin position="24"/>
        <end position="270"/>
    </location>
</feature>
<proteinExistence type="predicted"/>
<accession>A0ABV8QGS5</accession>
<keyword evidence="1" id="KW-0732">Signal</keyword>
<gene>
    <name evidence="2" type="ORF">ACFOZ5_11230</name>
</gene>
<evidence type="ECO:0000313" key="3">
    <source>
        <dbReference type="Proteomes" id="UP001595798"/>
    </source>
</evidence>
<keyword evidence="3" id="KW-1185">Reference proteome</keyword>
<evidence type="ECO:0000313" key="2">
    <source>
        <dbReference type="EMBL" id="MFC4259602.1"/>
    </source>
</evidence>
<reference evidence="3" key="1">
    <citation type="journal article" date="2019" name="Int. J. Syst. Evol. Microbiol.">
        <title>The Global Catalogue of Microorganisms (GCM) 10K type strain sequencing project: providing services to taxonomists for standard genome sequencing and annotation.</title>
        <authorList>
            <consortium name="The Broad Institute Genomics Platform"/>
            <consortium name="The Broad Institute Genome Sequencing Center for Infectious Disease"/>
            <person name="Wu L."/>
            <person name="Ma J."/>
        </authorList>
    </citation>
    <scope>NUCLEOTIDE SEQUENCE [LARGE SCALE GENOMIC DNA]</scope>
    <source>
        <strain evidence="3">CECT 7297</strain>
    </source>
</reference>
<dbReference type="RefSeq" id="WP_379887282.1">
    <property type="nucleotide sequence ID" value="NZ_JBHSDI010000013.1"/>
</dbReference>
<sequence length="270" mass="29395">MTRIVSIFVSSIALALLSLSTHALELGDSPLVLVGDNGLEAVVAPTADEKQALVKLTGLDHPMNGVVMLADVEQRDNDGRAYRAEVDGKQRSLVVYAQSYWSPTDYTAYVPGQQEPHAIKADEEGSAGISLDGLVAEYEQQMNEGIQARLARFDRAKAVQRQQSALEAIDESASKVCDSPVSTSVNWEALNNDQLNNLNIAGYCGQVAAEMEYLCLSNDGFKERVKEVSEVECGFADSLNLSRDDQTVVFQTEEDASNQREAINGFLQTL</sequence>
<evidence type="ECO:0000256" key="1">
    <source>
        <dbReference type="SAM" id="SignalP"/>
    </source>
</evidence>
<comment type="caution">
    <text evidence="2">The sequence shown here is derived from an EMBL/GenBank/DDBJ whole genome shotgun (WGS) entry which is preliminary data.</text>
</comment>
<protein>
    <submittedName>
        <fullName evidence="2">Uncharacterized protein</fullName>
    </submittedName>
</protein>
<organism evidence="2 3">
    <name type="scientific">Marinobacter lacisalsi</name>
    <dbReference type="NCBI Taxonomy" id="475979"/>
    <lineage>
        <taxon>Bacteria</taxon>
        <taxon>Pseudomonadati</taxon>
        <taxon>Pseudomonadota</taxon>
        <taxon>Gammaproteobacteria</taxon>
        <taxon>Pseudomonadales</taxon>
        <taxon>Marinobacteraceae</taxon>
        <taxon>Marinobacter</taxon>
    </lineage>
</organism>
<name>A0ABV8QGS5_9GAMM</name>
<feature type="signal peptide" evidence="1">
    <location>
        <begin position="1"/>
        <end position="23"/>
    </location>
</feature>
<dbReference type="Proteomes" id="UP001595798">
    <property type="component" value="Unassembled WGS sequence"/>
</dbReference>